<dbReference type="InParanoid" id="A0A0C3GLL2"/>
<evidence type="ECO:0000259" key="1">
    <source>
        <dbReference type="Pfam" id="PF13843"/>
    </source>
</evidence>
<sequence>MSFTLQEILAQFEPLENVVFEPIQLEPQRAAQPLLPPSFSITSHPFDYFTLFFTHDLFQLITKHTNDYAAIKRLQEKDSEHKRMWFNLVVEELYVFIGSIIYMGIHEEPDISMYWNSDPNKGPIHTIKTHISLIRFEQIKRYCHISNSEHDKLAGFELPSNKKWWYKVEPLASSLQASFQQYYSPSSEVSIDEVMVRCFGRYVSTYI</sequence>
<dbReference type="Proteomes" id="UP000054321">
    <property type="component" value="Unassembled WGS sequence"/>
</dbReference>
<dbReference type="PANTHER" id="PTHR46599:SF3">
    <property type="entry name" value="PIGGYBAC TRANSPOSABLE ELEMENT-DERIVED PROTEIN 4"/>
    <property type="match status" value="1"/>
</dbReference>
<dbReference type="AlphaFoldDB" id="A0A0C3GLL2"/>
<accession>A0A0C3GLL2</accession>
<proteinExistence type="predicted"/>
<evidence type="ECO:0000313" key="2">
    <source>
        <dbReference type="EMBL" id="KIM92469.1"/>
    </source>
</evidence>
<dbReference type="OrthoDB" id="5428673at2759"/>
<dbReference type="EMBL" id="KN832967">
    <property type="protein sequence ID" value="KIM92469.1"/>
    <property type="molecule type" value="Genomic_DNA"/>
</dbReference>
<dbReference type="HOGENOM" id="CLU_107270_0_0_1"/>
<feature type="domain" description="PiggyBac transposable element-derived protein" evidence="1">
    <location>
        <begin position="45"/>
        <end position="201"/>
    </location>
</feature>
<dbReference type="STRING" id="913774.A0A0C3GLL2"/>
<protein>
    <recommendedName>
        <fullName evidence="1">PiggyBac transposable element-derived protein domain-containing protein</fullName>
    </recommendedName>
</protein>
<reference evidence="3" key="2">
    <citation type="submission" date="2015-01" db="EMBL/GenBank/DDBJ databases">
        <title>Evolutionary Origins and Diversification of the Mycorrhizal Mutualists.</title>
        <authorList>
            <consortium name="DOE Joint Genome Institute"/>
            <consortium name="Mycorrhizal Genomics Consortium"/>
            <person name="Kohler A."/>
            <person name="Kuo A."/>
            <person name="Nagy L.G."/>
            <person name="Floudas D."/>
            <person name="Copeland A."/>
            <person name="Barry K.W."/>
            <person name="Cichocki N."/>
            <person name="Veneault-Fourrey C."/>
            <person name="LaButti K."/>
            <person name="Lindquist E.A."/>
            <person name="Lipzen A."/>
            <person name="Lundell T."/>
            <person name="Morin E."/>
            <person name="Murat C."/>
            <person name="Riley R."/>
            <person name="Ohm R."/>
            <person name="Sun H."/>
            <person name="Tunlid A."/>
            <person name="Henrissat B."/>
            <person name="Grigoriev I.V."/>
            <person name="Hibbett D.S."/>
            <person name="Martin F."/>
        </authorList>
    </citation>
    <scope>NUCLEOTIDE SEQUENCE [LARGE SCALE GENOMIC DNA]</scope>
    <source>
        <strain evidence="3">Zn</strain>
    </source>
</reference>
<name>A0A0C3GLL2_OIDMZ</name>
<reference evidence="2 3" key="1">
    <citation type="submission" date="2014-04" db="EMBL/GenBank/DDBJ databases">
        <authorList>
            <consortium name="DOE Joint Genome Institute"/>
            <person name="Kuo A."/>
            <person name="Martino E."/>
            <person name="Perotto S."/>
            <person name="Kohler A."/>
            <person name="Nagy L.G."/>
            <person name="Floudas D."/>
            <person name="Copeland A."/>
            <person name="Barry K.W."/>
            <person name="Cichocki N."/>
            <person name="Veneault-Fourrey C."/>
            <person name="LaButti K."/>
            <person name="Lindquist E.A."/>
            <person name="Lipzen A."/>
            <person name="Lundell T."/>
            <person name="Morin E."/>
            <person name="Murat C."/>
            <person name="Sun H."/>
            <person name="Tunlid A."/>
            <person name="Henrissat B."/>
            <person name="Grigoriev I.V."/>
            <person name="Hibbett D.S."/>
            <person name="Martin F."/>
            <person name="Nordberg H.P."/>
            <person name="Cantor M.N."/>
            <person name="Hua S.X."/>
        </authorList>
    </citation>
    <scope>NUCLEOTIDE SEQUENCE [LARGE SCALE GENOMIC DNA]</scope>
    <source>
        <strain evidence="2 3">Zn</strain>
    </source>
</reference>
<organism evidence="2 3">
    <name type="scientific">Oidiodendron maius (strain Zn)</name>
    <dbReference type="NCBI Taxonomy" id="913774"/>
    <lineage>
        <taxon>Eukaryota</taxon>
        <taxon>Fungi</taxon>
        <taxon>Dikarya</taxon>
        <taxon>Ascomycota</taxon>
        <taxon>Pezizomycotina</taxon>
        <taxon>Leotiomycetes</taxon>
        <taxon>Leotiomycetes incertae sedis</taxon>
        <taxon>Myxotrichaceae</taxon>
        <taxon>Oidiodendron</taxon>
    </lineage>
</organism>
<dbReference type="Pfam" id="PF13843">
    <property type="entry name" value="DDE_Tnp_1_7"/>
    <property type="match status" value="1"/>
</dbReference>
<evidence type="ECO:0000313" key="3">
    <source>
        <dbReference type="Proteomes" id="UP000054321"/>
    </source>
</evidence>
<keyword evidence="3" id="KW-1185">Reference proteome</keyword>
<dbReference type="InterPro" id="IPR029526">
    <property type="entry name" value="PGBD"/>
</dbReference>
<gene>
    <name evidence="2" type="ORF">OIDMADRAFT_62577</name>
</gene>
<dbReference type="PANTHER" id="PTHR46599">
    <property type="entry name" value="PIGGYBAC TRANSPOSABLE ELEMENT-DERIVED PROTEIN 4"/>
    <property type="match status" value="1"/>
</dbReference>